<feature type="transmembrane region" description="Helical" evidence="2">
    <location>
        <begin position="560"/>
        <end position="577"/>
    </location>
</feature>
<evidence type="ECO:0000313" key="3">
    <source>
        <dbReference type="EMBL" id="CAD6221428.1"/>
    </source>
</evidence>
<feature type="region of interest" description="Disordered" evidence="1">
    <location>
        <begin position="45"/>
        <end position="75"/>
    </location>
</feature>
<keyword evidence="2" id="KW-1133">Transmembrane helix</keyword>
<feature type="region of interest" description="Disordered" evidence="1">
    <location>
        <begin position="107"/>
        <end position="137"/>
    </location>
</feature>
<evidence type="ECO:0000256" key="1">
    <source>
        <dbReference type="SAM" id="MobiDB-lite"/>
    </source>
</evidence>
<evidence type="ECO:0000256" key="2">
    <source>
        <dbReference type="SAM" id="Phobius"/>
    </source>
</evidence>
<dbReference type="OrthoDB" id="683332at2759"/>
<sequence length="589" mass="67946">MTAYAATRTQNQCRERRGETCRAWHSDQASARGCSPFARALLQSTRSRCPRRTPLTARRPSKTPTYGEDSSTEEQLVTPWTVSVASLLLLRLLIYSNQRYEMDQKNADISNHTMGERNAQQRKRRAEMTDEQRVENKRRQREYLRQYRARQKAQLQNNSTPAAINQIVPSSSLAERQIPELRNNHVHVQSNEEEFDRELFEPVHDGWDSDEDAMDGGHGLHNENLYDDDGVIHRHAQGHDYESYRVPPEGPAANSVTHDDPYDYIYQNLPERHKLRKVPECSYCGAMRFQGETPGFCCRKGKVQIHIPDVPAELKRLFTSQVHDDAKYFRKHIRYINSHFAFASLGVTTDDRYKSPARTGVYTFRVHGMLYHRLDHLVPGGRGARHLQLYFYDTEDEALSHRVKRSPDLDINIIRTILAILQDNPYVHTFRRNGDFPNLDEYKIELNTNVTPDQRRYNAPMASQVAAIWMDGNDPQRCFDRSVVVYGKTDRRPQYIRAWHGCYDALAYPVYNPRGETGWNKFMPYSEDPFTPPSATTASTNSANGRAEGTTGGNHGIICYNIFFAIILLIITTKIMWKKATMMCKKVTC</sequence>
<keyword evidence="4" id="KW-1185">Reference proteome</keyword>
<keyword evidence="2" id="KW-0812">Transmembrane</keyword>
<name>A0A811NHT4_9POAL</name>
<protein>
    <recommendedName>
        <fullName evidence="5">Helitron helicase-like domain-containing protein</fullName>
    </recommendedName>
</protein>
<dbReference type="EMBL" id="CAJGYO010000003">
    <property type="protein sequence ID" value="CAD6221428.1"/>
    <property type="molecule type" value="Genomic_DNA"/>
</dbReference>
<reference evidence="3" key="1">
    <citation type="submission" date="2020-10" db="EMBL/GenBank/DDBJ databases">
        <authorList>
            <person name="Han B."/>
            <person name="Lu T."/>
            <person name="Zhao Q."/>
            <person name="Huang X."/>
            <person name="Zhao Y."/>
        </authorList>
    </citation>
    <scope>NUCLEOTIDE SEQUENCE</scope>
</reference>
<dbReference type="PANTHER" id="PTHR45786">
    <property type="entry name" value="DNA BINDING PROTEIN-LIKE"/>
    <property type="match status" value="1"/>
</dbReference>
<evidence type="ECO:0008006" key="5">
    <source>
        <dbReference type="Google" id="ProtNLM"/>
    </source>
</evidence>
<organism evidence="3 4">
    <name type="scientific">Miscanthus lutarioriparius</name>
    <dbReference type="NCBI Taxonomy" id="422564"/>
    <lineage>
        <taxon>Eukaryota</taxon>
        <taxon>Viridiplantae</taxon>
        <taxon>Streptophyta</taxon>
        <taxon>Embryophyta</taxon>
        <taxon>Tracheophyta</taxon>
        <taxon>Spermatophyta</taxon>
        <taxon>Magnoliopsida</taxon>
        <taxon>Liliopsida</taxon>
        <taxon>Poales</taxon>
        <taxon>Poaceae</taxon>
        <taxon>PACMAD clade</taxon>
        <taxon>Panicoideae</taxon>
        <taxon>Andropogonodae</taxon>
        <taxon>Andropogoneae</taxon>
        <taxon>Saccharinae</taxon>
        <taxon>Miscanthus</taxon>
    </lineage>
</organism>
<keyword evidence="2" id="KW-0472">Membrane</keyword>
<dbReference type="Proteomes" id="UP000604825">
    <property type="component" value="Unassembled WGS sequence"/>
</dbReference>
<dbReference type="AlphaFoldDB" id="A0A811NHT4"/>
<gene>
    <name evidence="3" type="ORF">NCGR_LOCUS14704</name>
</gene>
<evidence type="ECO:0000313" key="4">
    <source>
        <dbReference type="Proteomes" id="UP000604825"/>
    </source>
</evidence>
<feature type="compositionally biased region" description="Basic and acidic residues" evidence="1">
    <location>
        <begin position="126"/>
        <end position="137"/>
    </location>
</feature>
<dbReference type="PANTHER" id="PTHR45786:SF68">
    <property type="entry name" value="OS02G0701800 PROTEIN"/>
    <property type="match status" value="1"/>
</dbReference>
<comment type="caution">
    <text evidence="3">The sequence shown here is derived from an EMBL/GenBank/DDBJ whole genome shotgun (WGS) entry which is preliminary data.</text>
</comment>
<proteinExistence type="predicted"/>
<accession>A0A811NHT4</accession>